<keyword evidence="7" id="KW-0539">Nucleus</keyword>
<keyword evidence="9" id="KW-1185">Reference proteome</keyword>
<keyword evidence="4" id="KW-0813">Transport</keyword>
<evidence type="ECO:0000256" key="6">
    <source>
        <dbReference type="ARBA" id="ARBA00022927"/>
    </source>
</evidence>
<gene>
    <name evidence="8" type="ORF">ENUP19_0361G0032</name>
</gene>
<accession>A0ABQ0DYC6</accession>
<dbReference type="SUPFAM" id="SSF48371">
    <property type="entry name" value="ARM repeat"/>
    <property type="match status" value="1"/>
</dbReference>
<dbReference type="PANTHER" id="PTHR21452">
    <property type="entry name" value="EXPORTIN-6"/>
    <property type="match status" value="1"/>
</dbReference>
<evidence type="ECO:0000256" key="3">
    <source>
        <dbReference type="ARBA" id="ARBA00009466"/>
    </source>
</evidence>
<keyword evidence="6" id="KW-0653">Protein transport</keyword>
<evidence type="ECO:0008006" key="10">
    <source>
        <dbReference type="Google" id="ProtNLM"/>
    </source>
</evidence>
<reference evidence="8 9" key="1">
    <citation type="journal article" date="2019" name="PLoS Negl. Trop. Dis.">
        <title>Whole genome sequencing of Entamoeba nuttalli reveals mammalian host-related molecular signatures and a novel octapeptide-repeat surface protein.</title>
        <authorList>
            <person name="Tanaka M."/>
            <person name="Makiuchi T."/>
            <person name="Komiyama T."/>
            <person name="Shiina T."/>
            <person name="Osaki K."/>
            <person name="Tachibana H."/>
        </authorList>
    </citation>
    <scope>NUCLEOTIDE SEQUENCE [LARGE SCALE GENOMIC DNA]</scope>
    <source>
        <strain evidence="8 9">P19-061405</strain>
    </source>
</reference>
<name>A0ABQ0DYC6_9EUKA</name>
<evidence type="ECO:0000256" key="7">
    <source>
        <dbReference type="ARBA" id="ARBA00023242"/>
    </source>
</evidence>
<dbReference type="InterPro" id="IPR016024">
    <property type="entry name" value="ARM-type_fold"/>
</dbReference>
<protein>
    <recommendedName>
        <fullName evidence="10">Exportin-1/Importin-beta-like domain-containing protein</fullName>
    </recommendedName>
</protein>
<comment type="similarity">
    <text evidence="3">Belongs to the exportin family.</text>
</comment>
<evidence type="ECO:0000256" key="2">
    <source>
        <dbReference type="ARBA" id="ARBA00004496"/>
    </source>
</evidence>
<comment type="caution">
    <text evidence="8">The sequence shown here is derived from an EMBL/GenBank/DDBJ whole genome shotgun (WGS) entry which is preliminary data.</text>
</comment>
<evidence type="ECO:0000256" key="5">
    <source>
        <dbReference type="ARBA" id="ARBA00022490"/>
    </source>
</evidence>
<keyword evidence="5" id="KW-0963">Cytoplasm</keyword>
<dbReference type="Proteomes" id="UP001628156">
    <property type="component" value="Unassembled WGS sequence"/>
</dbReference>
<evidence type="ECO:0000313" key="9">
    <source>
        <dbReference type="Proteomes" id="UP001628156"/>
    </source>
</evidence>
<dbReference type="InterPro" id="IPR040016">
    <property type="entry name" value="XPO6"/>
</dbReference>
<organism evidence="8 9">
    <name type="scientific">Entamoeba nuttalli</name>
    <dbReference type="NCBI Taxonomy" id="412467"/>
    <lineage>
        <taxon>Eukaryota</taxon>
        <taxon>Amoebozoa</taxon>
        <taxon>Evosea</taxon>
        <taxon>Archamoebae</taxon>
        <taxon>Mastigamoebida</taxon>
        <taxon>Entamoebidae</taxon>
        <taxon>Entamoeba</taxon>
    </lineage>
</organism>
<evidence type="ECO:0000313" key="8">
    <source>
        <dbReference type="EMBL" id="GAB1227861.1"/>
    </source>
</evidence>
<evidence type="ECO:0000256" key="4">
    <source>
        <dbReference type="ARBA" id="ARBA00022448"/>
    </source>
</evidence>
<dbReference type="PANTHER" id="PTHR21452:SF4">
    <property type="entry name" value="EXPORTIN-6"/>
    <property type="match status" value="1"/>
</dbReference>
<proteinExistence type="inferred from homology"/>
<evidence type="ECO:0000256" key="1">
    <source>
        <dbReference type="ARBA" id="ARBA00004123"/>
    </source>
</evidence>
<dbReference type="EMBL" id="BAAFRS010000361">
    <property type="protein sequence ID" value="GAB1227861.1"/>
    <property type="molecule type" value="Genomic_DNA"/>
</dbReference>
<comment type="subcellular location">
    <subcellularLocation>
        <location evidence="2">Cytoplasm</location>
    </subcellularLocation>
    <subcellularLocation>
        <location evidence="1">Nucleus</location>
    </subcellularLocation>
</comment>
<sequence>MEEIIRDFFKGRNIQNNLQTINNFISSTDGLNWAMNNIKNEDKVFSWFSLTVIDHWVCMKPQQLPLEQMQNKLLETLEYYYSIGSREASNKIAVLLCAVSRWTFNGKTICSDIANFIHNEATIGIAILLYSFIAEEYRTVAKKYHVPSKRIQWIKTTFEQEANDVVKVLVNLVIQNRVDALVSLSKYVGWVSTDILIASNFFVVLEKTIVTPSMVKPSLDCLTEYLQTNKIPSNPQFHISVMALILNLLKQPDVPAQPALYLLMKTFSVCVPRIPFDDSLLEIPRTLNSFIVSHTNDFTTVSMWFEAWGALFDSSIADSLCVADEFGPIAQECCKTILPLLFCSTYSQIELLDTSKVGDEQSEFEVFIFSAYQVLMSLIDFQGQYVLPLILEAMNHSFEIIMSKQPQLYTEGDVCDIATTCNLFLEIHSNLIYKIENLEQLQSMYSPLFKILNILPQITNNDAGTVAIKLNSAIRTLFSCLHEYESQITNQYINQLIIQFIQIATACSNIEVSSKVIDLLFELILACRPEIYQIPIVQEILRNGTSFINKFPMVLRKYVISGMSDIIVLPMPDSIFKQANYEQNATGYKLLIEENIIQPIVQCFQTNTFNNYRDLCKTIQMIVKNKEDLNNLNKQMILLPLNPLMNDILPKTLPVMNIELLHYTLTLYYNILTQLHSAMDEQSVGNFIEILFKIFNGKISMIIEENERHSNSSLSLFIKILCFFVKEWRYRNKNKSNTLYVSILMKSYSLITIDIINNMNIKTIGNSIFREGYLLFFRICDVYFEELSKNYQFFGMINQMILQGFSLPDIELVKLIIDNVLELNMNKKLFIHPTFKANTVTFCIQLLNVLIKNEHSQEETIDLLYNILDADAPSLLQSFNIVLHSFFQQHPQLTEEQKNDTTQLFANAIDLPTFSFATQQFINDMNCYFN</sequence>